<proteinExistence type="predicted"/>
<gene>
    <name evidence="1" type="ORF">OLEA9_A049926</name>
</gene>
<keyword evidence="2" id="KW-1185">Reference proteome</keyword>
<dbReference type="AlphaFoldDB" id="A0A8S0TWP5"/>
<protein>
    <submittedName>
        <fullName evidence="1">Uncharacterized protein</fullName>
    </submittedName>
</protein>
<accession>A0A8S0TWP5</accession>
<dbReference type="Gramene" id="OE9A049926T1">
    <property type="protein sequence ID" value="OE9A049926C1"/>
    <property type="gene ID" value="OE9A049926"/>
</dbReference>
<sequence>MRPFSLQKKWKKNTASRRSLETMPFDYYSRRFQVLWTFCGQRLHLLGPQNW</sequence>
<dbReference type="Proteomes" id="UP000594638">
    <property type="component" value="Unassembled WGS sequence"/>
</dbReference>
<evidence type="ECO:0000313" key="1">
    <source>
        <dbReference type="EMBL" id="CAA3008524.1"/>
    </source>
</evidence>
<organism evidence="1 2">
    <name type="scientific">Olea europaea subsp. europaea</name>
    <dbReference type="NCBI Taxonomy" id="158383"/>
    <lineage>
        <taxon>Eukaryota</taxon>
        <taxon>Viridiplantae</taxon>
        <taxon>Streptophyta</taxon>
        <taxon>Embryophyta</taxon>
        <taxon>Tracheophyta</taxon>
        <taxon>Spermatophyta</taxon>
        <taxon>Magnoliopsida</taxon>
        <taxon>eudicotyledons</taxon>
        <taxon>Gunneridae</taxon>
        <taxon>Pentapetalae</taxon>
        <taxon>asterids</taxon>
        <taxon>lamiids</taxon>
        <taxon>Lamiales</taxon>
        <taxon>Oleaceae</taxon>
        <taxon>Oleeae</taxon>
        <taxon>Olea</taxon>
    </lineage>
</organism>
<name>A0A8S0TWP5_OLEEU</name>
<reference evidence="1 2" key="1">
    <citation type="submission" date="2019-12" db="EMBL/GenBank/DDBJ databases">
        <authorList>
            <person name="Alioto T."/>
            <person name="Alioto T."/>
            <person name="Gomez Garrido J."/>
        </authorList>
    </citation>
    <scope>NUCLEOTIDE SEQUENCE [LARGE SCALE GENOMIC DNA]</scope>
</reference>
<evidence type="ECO:0000313" key="2">
    <source>
        <dbReference type="Proteomes" id="UP000594638"/>
    </source>
</evidence>
<comment type="caution">
    <text evidence="1">The sequence shown here is derived from an EMBL/GenBank/DDBJ whole genome shotgun (WGS) entry which is preliminary data.</text>
</comment>
<dbReference type="EMBL" id="CACTIH010007300">
    <property type="protein sequence ID" value="CAA3008524.1"/>
    <property type="molecule type" value="Genomic_DNA"/>
</dbReference>